<dbReference type="InterPro" id="IPR014729">
    <property type="entry name" value="Rossmann-like_a/b/a_fold"/>
</dbReference>
<dbReference type="GO" id="GO:0004066">
    <property type="term" value="F:asparagine synthase (glutamine-hydrolyzing) activity"/>
    <property type="evidence" value="ECO:0007669"/>
    <property type="project" value="UniProtKB-EC"/>
</dbReference>
<evidence type="ECO:0000313" key="3">
    <source>
        <dbReference type="Proteomes" id="UP000575241"/>
    </source>
</evidence>
<reference evidence="2 3" key="1">
    <citation type="submission" date="2020-08" db="EMBL/GenBank/DDBJ databases">
        <title>Functional genomics of gut bacteria from endangered species of beetles.</title>
        <authorList>
            <person name="Carlos-Shanley C."/>
        </authorList>
    </citation>
    <scope>NUCLEOTIDE SEQUENCE [LARGE SCALE GENOMIC DNA]</scope>
    <source>
        <strain evidence="2 3">S00224</strain>
    </source>
</reference>
<dbReference type="AlphaFoldDB" id="A0A7W7K2L8"/>
<organism evidence="2 3">
    <name type="scientific">Sphingomonas kyeonggiensis</name>
    <dbReference type="NCBI Taxonomy" id="1268553"/>
    <lineage>
        <taxon>Bacteria</taxon>
        <taxon>Pseudomonadati</taxon>
        <taxon>Pseudomonadota</taxon>
        <taxon>Alphaproteobacteria</taxon>
        <taxon>Sphingomonadales</taxon>
        <taxon>Sphingomonadaceae</taxon>
        <taxon>Sphingomonas</taxon>
    </lineage>
</organism>
<gene>
    <name evidence="2" type="ORF">HNP52_002966</name>
</gene>
<evidence type="ECO:0000313" key="2">
    <source>
        <dbReference type="EMBL" id="MBB4839874.1"/>
    </source>
</evidence>
<dbReference type="EC" id="6.3.5.4" evidence="2"/>
<feature type="domain" description="Asparagine synthetase" evidence="1">
    <location>
        <begin position="238"/>
        <end position="602"/>
    </location>
</feature>
<keyword evidence="3" id="KW-1185">Reference proteome</keyword>
<accession>A0A7W7K2L8</accession>
<name>A0A7W7K2L8_9SPHN</name>
<dbReference type="InterPro" id="IPR001962">
    <property type="entry name" value="Asn_synthase"/>
</dbReference>
<sequence>MSAGSHPLSPSDAYSALGYLGLCWDPVAESASLRRILAALAVEAPRLKLQLSHPGLMVFGEADAPRWSVDGDREGTLALIGTAFDTASLGEAGAARAQPDCLAGMTDLALLRAAWGGFVAIRRRGGASGWTFLREPGGTAPALIAEGAGLVLLAPSLPRWLREAAGIAPRIDVPMLARALFNPLLPTWRSLLQGVHQLPAGCAIDWDGHGIGAARTLWPGPEVLSDPVPEDPTAPAHLRSTVIGCVRALAARHQRVTLELSGGLDSAIVLGALASAPEPIDISCVNFAVAHAGGDERSEARAVADRWGVRMIEVAADARELRFEDLLLGEQPVEPVLFGLDPILERASVGVAQAFDSHAIFTGQGGDAIFCNLPTPLVAVDHARAMGWRAFGSRVAYDAAMRAHCSIWRVHALMLVDRFAPLRPPPQSLPGMQLGARAAALAGPLSRHPWLAGDAGMAPARRMQLGAIANCQHFHSPTWRSGAAALVHPLLARPIVEACLAIPTYRLAQGSGNRALARQLFADWLPECVRTRRDKGDATNYYRRAVAENVPFLRELLLDGVLVAHGLLDGAGIDTALSDASLIWSYESRLIVAYASFEAWARYWGLERSGDSGAFRVRSI</sequence>
<dbReference type="RefSeq" id="WP_184168410.1">
    <property type="nucleotide sequence ID" value="NZ_JACHLN010000003.1"/>
</dbReference>
<dbReference type="SUPFAM" id="SSF52402">
    <property type="entry name" value="Adenine nucleotide alpha hydrolases-like"/>
    <property type="match status" value="1"/>
</dbReference>
<keyword evidence="2" id="KW-0436">Ligase</keyword>
<dbReference type="GO" id="GO:0006529">
    <property type="term" value="P:asparagine biosynthetic process"/>
    <property type="evidence" value="ECO:0007669"/>
    <property type="project" value="InterPro"/>
</dbReference>
<dbReference type="EMBL" id="JACHLN010000003">
    <property type="protein sequence ID" value="MBB4839874.1"/>
    <property type="molecule type" value="Genomic_DNA"/>
</dbReference>
<proteinExistence type="predicted"/>
<protein>
    <submittedName>
        <fullName evidence="2">Asparagine synthase (Glutamine-hydrolyzing)</fullName>
        <ecNumber evidence="2">6.3.5.4</ecNumber>
    </submittedName>
</protein>
<dbReference type="Gene3D" id="3.40.50.620">
    <property type="entry name" value="HUPs"/>
    <property type="match status" value="1"/>
</dbReference>
<evidence type="ECO:0000259" key="1">
    <source>
        <dbReference type="Pfam" id="PF00733"/>
    </source>
</evidence>
<comment type="caution">
    <text evidence="2">The sequence shown here is derived from an EMBL/GenBank/DDBJ whole genome shotgun (WGS) entry which is preliminary data.</text>
</comment>
<dbReference type="Proteomes" id="UP000575241">
    <property type="component" value="Unassembled WGS sequence"/>
</dbReference>
<dbReference type="Pfam" id="PF00733">
    <property type="entry name" value="Asn_synthase"/>
    <property type="match status" value="1"/>
</dbReference>